<organism evidence="2 3">
    <name type="scientific">Atopobium minutum 10063974</name>
    <dbReference type="NCBI Taxonomy" id="997872"/>
    <lineage>
        <taxon>Bacteria</taxon>
        <taxon>Bacillati</taxon>
        <taxon>Actinomycetota</taxon>
        <taxon>Coriobacteriia</taxon>
        <taxon>Coriobacteriales</taxon>
        <taxon>Atopobiaceae</taxon>
        <taxon>Atopobium</taxon>
    </lineage>
</organism>
<reference evidence="2 3" key="1">
    <citation type="submission" date="2013-03" db="EMBL/GenBank/DDBJ databases">
        <title>The Genome Sequence of Atopobium minutum 10063974.</title>
        <authorList>
            <consortium name="The Broad Institute Genome Sequencing Platform"/>
            <person name="Earl A."/>
            <person name="Ward D."/>
            <person name="Feldgarden M."/>
            <person name="Gevers D."/>
            <person name="Lambert T."/>
            <person name="Marvaud J.-C."/>
            <person name="Courvalin P."/>
            <person name="Walker B."/>
            <person name="Young S.K."/>
            <person name="Zeng Q."/>
            <person name="Gargeya S."/>
            <person name="Fitzgerald M."/>
            <person name="Haas B."/>
            <person name="Abouelleil A."/>
            <person name="Alvarado L."/>
            <person name="Arachchi H.M."/>
            <person name="Berlin A.M."/>
            <person name="Chapman S.B."/>
            <person name="Dewar J."/>
            <person name="Goldberg J."/>
            <person name="Griggs A."/>
            <person name="Gujja S."/>
            <person name="Hansen M."/>
            <person name="Howarth C."/>
            <person name="Imamovic A."/>
            <person name="Larimer J."/>
            <person name="McCowan C."/>
            <person name="Murphy C."/>
            <person name="Neiman D."/>
            <person name="Pearson M."/>
            <person name="Priest M."/>
            <person name="Roberts A."/>
            <person name="Saif S."/>
            <person name="Shea T."/>
            <person name="Sisk P."/>
            <person name="Sykes S."/>
            <person name="Wortman J."/>
            <person name="Nusbaum C."/>
            <person name="Birren B."/>
        </authorList>
    </citation>
    <scope>NUCLEOTIDE SEQUENCE [LARGE SCALE GENOMIC DNA]</scope>
    <source>
        <strain evidence="2 3">10063974</strain>
    </source>
</reference>
<comment type="caution">
    <text evidence="2">The sequence shown here is derived from an EMBL/GenBank/DDBJ whole genome shotgun (WGS) entry which is preliminary data.</text>
</comment>
<dbReference type="Proteomes" id="UP000012651">
    <property type="component" value="Unassembled WGS sequence"/>
</dbReference>
<proteinExistence type="predicted"/>
<dbReference type="PATRIC" id="fig|997872.3.peg.919"/>
<gene>
    <name evidence="2" type="ORF">HMPREF1091_00918</name>
</gene>
<sequence>MLMWSEGTIGIPDAKDKTKYTACRYWVKHFEEPSQYGINEGRISKLTIRINGQDAANYDRGWDIEPTCKEAETVLAILLENYN</sequence>
<dbReference type="HOGENOM" id="CLU_177817_0_0_11"/>
<evidence type="ECO:0000313" key="3">
    <source>
        <dbReference type="Proteomes" id="UP000012651"/>
    </source>
</evidence>
<evidence type="ECO:0000313" key="2">
    <source>
        <dbReference type="EMBL" id="EMZ41944.1"/>
    </source>
</evidence>
<dbReference type="EMBL" id="AGXC01000002">
    <property type="protein sequence ID" value="EMZ41944.1"/>
    <property type="molecule type" value="Genomic_DNA"/>
</dbReference>
<feature type="domain" description="DUF7678" evidence="1">
    <location>
        <begin position="3"/>
        <end position="83"/>
    </location>
</feature>
<name>N2BYF4_9ACTN</name>
<keyword evidence="3" id="KW-1185">Reference proteome</keyword>
<evidence type="ECO:0000259" key="1">
    <source>
        <dbReference type="Pfam" id="PF24726"/>
    </source>
</evidence>
<dbReference type="Pfam" id="PF24726">
    <property type="entry name" value="DUF7678"/>
    <property type="match status" value="1"/>
</dbReference>
<protein>
    <recommendedName>
        <fullName evidence="1">DUF7678 domain-containing protein</fullName>
    </recommendedName>
</protein>
<dbReference type="AlphaFoldDB" id="N2BYF4"/>
<dbReference type="InterPro" id="IPR056095">
    <property type="entry name" value="DUF7678"/>
</dbReference>
<accession>N2BYF4</accession>